<dbReference type="Proteomes" id="UP000007488">
    <property type="component" value="Chromosome"/>
</dbReference>
<dbReference type="InterPro" id="IPR044668">
    <property type="entry name" value="PuuD-like"/>
</dbReference>
<reference evidence="1 2" key="1">
    <citation type="journal article" date="2011" name="Stand. Genomic Sci.">
        <title>Complete genome sequence of Syntrophobotulus glycolicus type strain (FlGlyR).</title>
        <authorList>
            <person name="Han C."/>
            <person name="Mwirichia R."/>
            <person name="Chertkov O."/>
            <person name="Held B."/>
            <person name="Lapidus A."/>
            <person name="Nolan M."/>
            <person name="Lucas S."/>
            <person name="Hammon N."/>
            <person name="Deshpande S."/>
            <person name="Cheng J.F."/>
            <person name="Tapia R."/>
            <person name="Goodwin L."/>
            <person name="Pitluck S."/>
            <person name="Huntemann M."/>
            <person name="Liolios K."/>
            <person name="Ivanova N."/>
            <person name="Pagani I."/>
            <person name="Mavromatis K."/>
            <person name="Ovchinikova G."/>
            <person name="Pati A."/>
            <person name="Chen A."/>
            <person name="Palaniappan K."/>
            <person name="Land M."/>
            <person name="Hauser L."/>
            <person name="Brambilla E.M."/>
            <person name="Rohde M."/>
            <person name="Spring S."/>
            <person name="Sikorski J."/>
            <person name="Goker M."/>
            <person name="Woyke T."/>
            <person name="Bristow J."/>
            <person name="Eisen J.A."/>
            <person name="Markowitz V."/>
            <person name="Hugenholtz P."/>
            <person name="Kyrpides N.C."/>
            <person name="Klenk H.P."/>
            <person name="Detter J.C."/>
        </authorList>
    </citation>
    <scope>NUCLEOTIDE SEQUENCE [LARGE SCALE GENOMIC DNA]</scope>
    <source>
        <strain evidence="2">DSM 8271 / FlGlyR</strain>
    </source>
</reference>
<dbReference type="SUPFAM" id="SSF52317">
    <property type="entry name" value="Class I glutamine amidotransferase-like"/>
    <property type="match status" value="1"/>
</dbReference>
<dbReference type="HOGENOM" id="CLU_030756_2_0_9"/>
<evidence type="ECO:0000313" key="1">
    <source>
        <dbReference type="EMBL" id="ADY55356.1"/>
    </source>
</evidence>
<dbReference type="PANTHER" id="PTHR43235">
    <property type="entry name" value="GLUTAMINE AMIDOTRANSFERASE PB2B2.05-RELATED"/>
    <property type="match status" value="1"/>
</dbReference>
<gene>
    <name evidence="1" type="ordered locus">Sgly_1022</name>
</gene>
<dbReference type="PANTHER" id="PTHR43235:SF1">
    <property type="entry name" value="GLUTAMINE AMIDOTRANSFERASE PB2B2.05-RELATED"/>
    <property type="match status" value="1"/>
</dbReference>
<dbReference type="Pfam" id="PF07722">
    <property type="entry name" value="Peptidase_C26"/>
    <property type="match status" value="1"/>
</dbReference>
<evidence type="ECO:0000313" key="2">
    <source>
        <dbReference type="Proteomes" id="UP000007488"/>
    </source>
</evidence>
<dbReference type="KEGG" id="sgy:Sgly_1022"/>
<dbReference type="GO" id="GO:0016811">
    <property type="term" value="F:hydrolase activity, acting on carbon-nitrogen (but not peptide) bonds, in linear amides"/>
    <property type="evidence" value="ECO:0007669"/>
    <property type="project" value="InterPro"/>
</dbReference>
<name>F0STR6_SYNGF</name>
<dbReference type="AlphaFoldDB" id="F0STR6"/>
<dbReference type="InterPro" id="IPR011697">
    <property type="entry name" value="Peptidase_C26"/>
</dbReference>
<dbReference type="STRING" id="645991.Sgly_1022"/>
<accession>F0STR6</accession>
<dbReference type="GO" id="GO:0005829">
    <property type="term" value="C:cytosol"/>
    <property type="evidence" value="ECO:0007669"/>
    <property type="project" value="TreeGrafter"/>
</dbReference>
<dbReference type="OrthoDB" id="9813383at2"/>
<dbReference type="RefSeq" id="WP_013624227.1">
    <property type="nucleotide sequence ID" value="NC_015172.1"/>
</dbReference>
<sequence length="237" mass="26221">MHKSTIGVIPLWDEDKNSIWMLPGYLDGIIAAGGCPVILPLTDDDQIIRQLAAAYDGFLFTGGHDVSPALYHQAKSDQCGFVVEIRDSMESQLLTRLIDLDKPVFGICRGIQMLNVLLGGSLYQDLNTQFPSTIQHKQLPPYDTPAHRLEIAKDSPLHDLLRKDAIHVNSYHHQAIHTISPQLTVMAAAPDGLAEAVCLPAKKFVWAVQWHPEYSLPDESSKQLFSAFVDACQPDQG</sequence>
<organism evidence="1 2">
    <name type="scientific">Syntrophobotulus glycolicus (strain DSM 8271 / FlGlyR)</name>
    <dbReference type="NCBI Taxonomy" id="645991"/>
    <lineage>
        <taxon>Bacteria</taxon>
        <taxon>Bacillati</taxon>
        <taxon>Bacillota</taxon>
        <taxon>Clostridia</taxon>
        <taxon>Eubacteriales</taxon>
        <taxon>Desulfitobacteriaceae</taxon>
        <taxon>Syntrophobotulus</taxon>
    </lineage>
</organism>
<proteinExistence type="predicted"/>
<dbReference type="InterPro" id="IPR029062">
    <property type="entry name" value="Class_I_gatase-like"/>
</dbReference>
<keyword evidence="2" id="KW-1185">Reference proteome</keyword>
<dbReference type="eggNOG" id="COG2071">
    <property type="taxonomic scope" value="Bacteria"/>
</dbReference>
<dbReference type="Gene3D" id="3.40.50.880">
    <property type="match status" value="1"/>
</dbReference>
<protein>
    <submittedName>
        <fullName evidence="1">Peptidase C26</fullName>
    </submittedName>
</protein>
<dbReference type="PROSITE" id="PS51273">
    <property type="entry name" value="GATASE_TYPE_1"/>
    <property type="match status" value="1"/>
</dbReference>
<dbReference type="CDD" id="cd01745">
    <property type="entry name" value="GATase1_2"/>
    <property type="match status" value="1"/>
</dbReference>
<reference evidence="2" key="2">
    <citation type="submission" date="2011-02" db="EMBL/GenBank/DDBJ databases">
        <title>The complete genome of Syntrophobotulus glycolicus DSM 8271.</title>
        <authorList>
            <person name="Lucas S."/>
            <person name="Copeland A."/>
            <person name="Lapidus A."/>
            <person name="Bruce D."/>
            <person name="Goodwin L."/>
            <person name="Pitluck S."/>
            <person name="Kyrpides N."/>
            <person name="Mavromatis K."/>
            <person name="Pagani I."/>
            <person name="Ivanova N."/>
            <person name="Mikhailova N."/>
            <person name="Chertkov O."/>
            <person name="Held B."/>
            <person name="Detter J.C."/>
            <person name="Tapia R."/>
            <person name="Han C."/>
            <person name="Land M."/>
            <person name="Hauser L."/>
            <person name="Markowitz V."/>
            <person name="Cheng J.-F."/>
            <person name="Hugenholtz P."/>
            <person name="Woyke T."/>
            <person name="Wu D."/>
            <person name="Spring S."/>
            <person name="Schroeder M."/>
            <person name="Brambilla E."/>
            <person name="Klenk H.-P."/>
            <person name="Eisen J.A."/>
        </authorList>
    </citation>
    <scope>NUCLEOTIDE SEQUENCE [LARGE SCALE GENOMIC DNA]</scope>
    <source>
        <strain evidence="2">DSM 8271 / FlGlyR</strain>
    </source>
</reference>
<dbReference type="EMBL" id="CP002547">
    <property type="protein sequence ID" value="ADY55356.1"/>
    <property type="molecule type" value="Genomic_DNA"/>
</dbReference>